<dbReference type="GeneID" id="5701760"/>
<organism evidence="3 4">
    <name type="scientific">Giardia intestinalis (strain ATCC 50803 / WB clone C6)</name>
    <name type="common">Giardia lamblia</name>
    <dbReference type="NCBI Taxonomy" id="184922"/>
    <lineage>
        <taxon>Eukaryota</taxon>
        <taxon>Metamonada</taxon>
        <taxon>Diplomonadida</taxon>
        <taxon>Hexamitidae</taxon>
        <taxon>Giardiinae</taxon>
        <taxon>Giardia</taxon>
    </lineage>
</organism>
<dbReference type="RefSeq" id="XP_001708843.1">
    <property type="nucleotide sequence ID" value="XM_001708791.1"/>
</dbReference>
<dbReference type="EMBL" id="AACB03000001">
    <property type="protein sequence ID" value="KAE8305424.1"/>
    <property type="molecule type" value="Genomic_DNA"/>
</dbReference>
<accession>A8B7N0</accession>
<dbReference type="SUPFAM" id="SSF54928">
    <property type="entry name" value="RNA-binding domain, RBD"/>
    <property type="match status" value="1"/>
</dbReference>
<dbReference type="KEGG" id="gla:GL50803_0011186"/>
<reference evidence="3 4" key="1">
    <citation type="journal article" date="2007" name="Science">
        <title>Genomic minimalism in the early diverging intestinal parasite Giardia lamblia.</title>
        <authorList>
            <person name="Morrison H.G."/>
            <person name="McArthur A.G."/>
            <person name="Gillin F.D."/>
            <person name="Aley S.B."/>
            <person name="Adam R.D."/>
            <person name="Olsen G.J."/>
            <person name="Best A.A."/>
            <person name="Cande W.Z."/>
            <person name="Chen F."/>
            <person name="Cipriano M.J."/>
            <person name="Davids B.J."/>
            <person name="Dawson S.C."/>
            <person name="Elmendorf H.G."/>
            <person name="Hehl A.B."/>
            <person name="Holder M.E."/>
            <person name="Huse S.M."/>
            <person name="Kim U.U."/>
            <person name="Lasek-Nesselquist E."/>
            <person name="Manning G."/>
            <person name="Nigam A."/>
            <person name="Nixon J.E."/>
            <person name="Palm D."/>
            <person name="Passamaneck N.E."/>
            <person name="Prabhu A."/>
            <person name="Reich C.I."/>
            <person name="Reiner D.S."/>
            <person name="Samuelson J."/>
            <person name="Svard S.G."/>
            <person name="Sogin M.L."/>
        </authorList>
    </citation>
    <scope>NUCLEOTIDE SEQUENCE [LARGE SCALE GENOMIC DNA]</scope>
    <source>
        <strain evidence="3 4">WB C6</strain>
    </source>
</reference>
<dbReference type="CDD" id="cd00590">
    <property type="entry name" value="RRM_SF"/>
    <property type="match status" value="1"/>
</dbReference>
<dbReference type="SMART" id="SM00360">
    <property type="entry name" value="RRM"/>
    <property type="match status" value="1"/>
</dbReference>
<dbReference type="VEuPathDB" id="GiardiaDB:GL50803_11186"/>
<dbReference type="Pfam" id="PF00076">
    <property type="entry name" value="RRM_1"/>
    <property type="match status" value="1"/>
</dbReference>
<dbReference type="OMA" id="INYDGCR"/>
<keyword evidence="1" id="KW-0694">RNA-binding</keyword>
<protein>
    <submittedName>
        <fullName evidence="3">RNA binding protein</fullName>
    </submittedName>
</protein>
<dbReference type="PROSITE" id="PS50102">
    <property type="entry name" value="RRM"/>
    <property type="match status" value="1"/>
</dbReference>
<evidence type="ECO:0000313" key="3">
    <source>
        <dbReference type="EMBL" id="KAE8305424.1"/>
    </source>
</evidence>
<name>A8B7N0_GIAIC</name>
<dbReference type="InterPro" id="IPR052462">
    <property type="entry name" value="SLIRP/GR-RBP-like"/>
</dbReference>
<proteinExistence type="predicted"/>
<feature type="region of interest" description="Disordered" evidence="2">
    <location>
        <begin position="222"/>
        <end position="273"/>
    </location>
</feature>
<dbReference type="PANTHER" id="PTHR48027">
    <property type="entry name" value="HETEROGENEOUS NUCLEAR RIBONUCLEOPROTEIN 87F-RELATED"/>
    <property type="match status" value="1"/>
</dbReference>
<comment type="caution">
    <text evidence="3">The sequence shown here is derived from an EMBL/GenBank/DDBJ whole genome shotgun (WGS) entry which is preliminary data.</text>
</comment>
<keyword evidence="4" id="KW-1185">Reference proteome</keyword>
<dbReference type="InterPro" id="IPR012677">
    <property type="entry name" value="Nucleotide-bd_a/b_plait_sf"/>
</dbReference>
<dbReference type="Proteomes" id="UP000001548">
    <property type="component" value="Unassembled WGS sequence"/>
</dbReference>
<evidence type="ECO:0000313" key="4">
    <source>
        <dbReference type="Proteomes" id="UP000001548"/>
    </source>
</evidence>
<gene>
    <name evidence="3" type="ORF">GL50803_0011186</name>
</gene>
<dbReference type="GO" id="GO:0003723">
    <property type="term" value="F:RNA binding"/>
    <property type="evidence" value="ECO:0007669"/>
    <property type="project" value="UniProtKB-UniRule"/>
</dbReference>
<dbReference type="AlphaFoldDB" id="A8B7N0"/>
<evidence type="ECO:0000256" key="2">
    <source>
        <dbReference type="SAM" id="MobiDB-lite"/>
    </source>
</evidence>
<sequence length="273" mass="31501">MADDPCKVYVGGVPTNVTEAEIEDNFKKFGRVTDVVDTKKGFFFVTFNSPDAAKLALMGDVTFDGRRCKVEIARPKKPEYTDRDKFSRPERVPFKRDYPDRRPFSSREQGDPYRPMRDEHYSRPGPRDVRPQRSAEYDYPQCSFNFAVRNLPPSLLAISPFKQFVLDNYGATDYTIVSSEVDVGYFGSNSKETEDRVNEKSSINYDGCRLVIEPYKRGPGRIAHRQARSDHFSRPQWVGKSTEDEYDFPINVQESRSNDNDYAYNPSAEQMQE</sequence>
<evidence type="ECO:0000256" key="1">
    <source>
        <dbReference type="ARBA" id="ARBA00022884"/>
    </source>
</evidence>
<dbReference type="InterPro" id="IPR000504">
    <property type="entry name" value="RRM_dom"/>
</dbReference>
<feature type="region of interest" description="Disordered" evidence="2">
    <location>
        <begin position="79"/>
        <end position="134"/>
    </location>
</feature>
<dbReference type="HOGENOM" id="CLU_1020990_0_0_1"/>
<dbReference type="Gene3D" id="3.30.70.330">
    <property type="match status" value="1"/>
</dbReference>
<dbReference type="InterPro" id="IPR035979">
    <property type="entry name" value="RBD_domain_sf"/>
</dbReference>